<reference evidence="2" key="1">
    <citation type="submission" date="2024-06" db="EMBL/GenBank/DDBJ databases">
        <authorList>
            <person name="Atkinson C."/>
            <person name="McLean J."/>
            <person name="Gallagher L."/>
            <person name="Bor B."/>
            <person name="Mougous J."/>
        </authorList>
    </citation>
    <scope>NUCLEOTIDE SEQUENCE</scope>
    <source>
        <strain evidence="2">TM7-074</strain>
    </source>
</reference>
<sequence length="204" mass="22738">MKNKDSDNRCEKEKGKKMTSKEEKPITFTLKDGNLVSIEGSRGVIQAVDEGRFYVRDGEDLDIKIGDDRLFALSGEVIITPDGSYIKVKGSDIQLKMGDKSILISRGTIRIFDNTGEAIIAGEEIVVKHGDSTIFTPRGDATIYRSSDMPRYTDKETLVHGWKIHAIVEDRARFIDSFTGYQEACVGTTSGGKFRFVVGVEYRL</sequence>
<accession>A0AB39J6B2</accession>
<evidence type="ECO:0008006" key="3">
    <source>
        <dbReference type="Google" id="ProtNLM"/>
    </source>
</evidence>
<evidence type="ECO:0000313" key="2">
    <source>
        <dbReference type="EMBL" id="XDN89384.1"/>
    </source>
</evidence>
<organism evidence="2">
    <name type="scientific">Candidatus Nanosynbacter sp. TM7-074</name>
    <dbReference type="NCBI Taxonomy" id="3158573"/>
    <lineage>
        <taxon>Bacteria</taxon>
        <taxon>Candidatus Saccharimonadota</taxon>
        <taxon>Candidatus Saccharimonadia</taxon>
        <taxon>Candidatus Nanosynbacterales</taxon>
        <taxon>Candidatus Nanosynbacteraceae</taxon>
        <taxon>Candidatus Nanosynbacter</taxon>
    </lineage>
</organism>
<dbReference type="RefSeq" id="WP_369000640.1">
    <property type="nucleotide sequence ID" value="NZ_CP158487.1"/>
</dbReference>
<protein>
    <recommendedName>
        <fullName evidence="3">DUF2345 domain-containing protein</fullName>
    </recommendedName>
</protein>
<dbReference type="AlphaFoldDB" id="A0AB39J6B2"/>
<proteinExistence type="predicted"/>
<dbReference type="EMBL" id="CP158487">
    <property type="protein sequence ID" value="XDN89384.1"/>
    <property type="molecule type" value="Genomic_DNA"/>
</dbReference>
<evidence type="ECO:0000256" key="1">
    <source>
        <dbReference type="SAM" id="MobiDB-lite"/>
    </source>
</evidence>
<feature type="region of interest" description="Disordered" evidence="1">
    <location>
        <begin position="1"/>
        <end position="23"/>
    </location>
</feature>
<gene>
    <name evidence="2" type="ORF">TM074_01585</name>
</gene>
<name>A0AB39J6B2_9BACT</name>